<keyword evidence="2" id="KW-1185">Reference proteome</keyword>
<reference evidence="1 2" key="1">
    <citation type="submission" date="2019-05" db="EMBL/GenBank/DDBJ databases">
        <title>Whole genome sequence analysis of Cupriavidus campinensis S14E4C strain.</title>
        <authorList>
            <person name="Abbaszade G."/>
            <person name="Szabo A."/>
            <person name="Toumi M."/>
            <person name="Toth E."/>
        </authorList>
    </citation>
    <scope>NUCLEOTIDE SEQUENCE [LARGE SCALE GENOMIC DNA]</scope>
    <source>
        <strain evidence="1 2">S14E4C</strain>
    </source>
</reference>
<sequence>MQHNLLRVSHCTNPSLFSSRCDGPLTMLVTHLTPFRREVHNAVCNDVSNPVTSDTSVGHAPTSLPQNAFTMKPHAAIRHRANERFMHDVMRNA</sequence>
<protein>
    <submittedName>
        <fullName evidence="1">Uncharacterized protein</fullName>
    </submittedName>
</protein>
<organism evidence="1 2">
    <name type="scientific">Cupriavidus campinensis</name>
    <dbReference type="NCBI Taxonomy" id="151783"/>
    <lineage>
        <taxon>Bacteria</taxon>
        <taxon>Pseudomonadati</taxon>
        <taxon>Pseudomonadota</taxon>
        <taxon>Betaproteobacteria</taxon>
        <taxon>Burkholderiales</taxon>
        <taxon>Burkholderiaceae</taxon>
        <taxon>Cupriavidus</taxon>
    </lineage>
</organism>
<evidence type="ECO:0000313" key="2">
    <source>
        <dbReference type="Proteomes" id="UP000318943"/>
    </source>
</evidence>
<name>A0ABY3EPD5_9BURK</name>
<comment type="caution">
    <text evidence="1">The sequence shown here is derived from an EMBL/GenBank/DDBJ whole genome shotgun (WGS) entry which is preliminary data.</text>
</comment>
<dbReference type="Proteomes" id="UP000318943">
    <property type="component" value="Unassembled WGS sequence"/>
</dbReference>
<proteinExistence type="predicted"/>
<evidence type="ECO:0000313" key="1">
    <source>
        <dbReference type="EMBL" id="TSP12826.1"/>
    </source>
</evidence>
<gene>
    <name evidence="1" type="ORF">FGG12_11550</name>
</gene>
<dbReference type="EMBL" id="VCIZ01000005">
    <property type="protein sequence ID" value="TSP12826.1"/>
    <property type="molecule type" value="Genomic_DNA"/>
</dbReference>
<accession>A0ABY3EPD5</accession>